<keyword evidence="2" id="KW-0472">Membrane</keyword>
<gene>
    <name evidence="4" type="ORF">BEI63_12790</name>
</gene>
<name>A0ABX3AIS4_9FIRM</name>
<sequence>MSFLKNRTVIGVVCILLSLIICFVVTPLFNQSMSERAAIVRVVKPVEKGEVITAEKVNVVEAGSYNLPEDTAKNADTVIGKYACADFAPGDSILLSKIAEEPIAENAYLYQLNGEKQAISVSVKAFANGLSGKLQSGDIVSVIAPDYRKQGLTVIPAELQYVEVIAVTANSGYDANTGDKAEEDSEKELPGTVTLLVTPEQSRLLAELEADGKLHLSLVYRGEAENAQAFITAQETVLDEMYHPADVETEGESQTKQAEKEVPGKDAVSAESGEPETKSMEREEAGEVTGSVESEGETQ</sequence>
<dbReference type="Pfam" id="PF08666">
    <property type="entry name" value="SAF"/>
    <property type="match status" value="1"/>
</dbReference>
<dbReference type="InterPro" id="IPR013974">
    <property type="entry name" value="SAF"/>
</dbReference>
<dbReference type="NCBIfam" id="TIGR03177">
    <property type="entry name" value="pilus_cpaB"/>
    <property type="match status" value="1"/>
</dbReference>
<feature type="compositionally biased region" description="Basic and acidic residues" evidence="1">
    <location>
        <begin position="275"/>
        <end position="285"/>
    </location>
</feature>
<dbReference type="SMART" id="SM00858">
    <property type="entry name" value="SAF"/>
    <property type="match status" value="1"/>
</dbReference>
<evidence type="ECO:0000313" key="5">
    <source>
        <dbReference type="Proteomes" id="UP000094869"/>
    </source>
</evidence>
<dbReference type="EMBL" id="MEHD01000022">
    <property type="protein sequence ID" value="ODR57039.1"/>
    <property type="molecule type" value="Genomic_DNA"/>
</dbReference>
<evidence type="ECO:0000256" key="2">
    <source>
        <dbReference type="SAM" id="Phobius"/>
    </source>
</evidence>
<protein>
    <submittedName>
        <fullName evidence="4">Flp pilus assembly protein CpaB</fullName>
    </submittedName>
</protein>
<feature type="region of interest" description="Disordered" evidence="1">
    <location>
        <begin position="247"/>
        <end position="299"/>
    </location>
</feature>
<dbReference type="Pfam" id="PF16976">
    <property type="entry name" value="RcpC"/>
    <property type="match status" value="1"/>
</dbReference>
<keyword evidence="2" id="KW-1133">Transmembrane helix</keyword>
<proteinExistence type="predicted"/>
<evidence type="ECO:0000256" key="1">
    <source>
        <dbReference type="SAM" id="MobiDB-lite"/>
    </source>
</evidence>
<comment type="caution">
    <text evidence="4">The sequence shown here is derived from an EMBL/GenBank/DDBJ whole genome shotgun (WGS) entry which is preliminary data.</text>
</comment>
<dbReference type="CDD" id="cd11614">
    <property type="entry name" value="SAF_CpaB_FlgA_like"/>
    <property type="match status" value="1"/>
</dbReference>
<feature type="transmembrane region" description="Helical" evidence="2">
    <location>
        <begin position="9"/>
        <end position="29"/>
    </location>
</feature>
<dbReference type="RefSeq" id="WP_069410226.1">
    <property type="nucleotide sequence ID" value="NZ_JAQCZP010000018.1"/>
</dbReference>
<keyword evidence="5" id="KW-1185">Reference proteome</keyword>
<reference evidence="4 5" key="1">
    <citation type="submission" date="2016-08" db="EMBL/GenBank/DDBJ databases">
        <title>Characterization of Isolates of Eisenbergiella tayi Derived from Blood Cultures, Using Whole Genome Sequencing.</title>
        <authorList>
            <person name="Bernier A.-M."/>
            <person name="Burdz T."/>
            <person name="Wiebe D."/>
            <person name="Bernard K."/>
        </authorList>
    </citation>
    <scope>NUCLEOTIDE SEQUENCE [LARGE SCALE GENOMIC DNA]</scope>
    <source>
        <strain evidence="4 5">NML120146</strain>
    </source>
</reference>
<dbReference type="InterPro" id="IPR017592">
    <property type="entry name" value="Pilus_assmbl_Flp-typ_CpaB"/>
</dbReference>
<dbReference type="InterPro" id="IPR031571">
    <property type="entry name" value="RcpC_dom"/>
</dbReference>
<dbReference type="Proteomes" id="UP000094869">
    <property type="component" value="Unassembled WGS sequence"/>
</dbReference>
<organism evidence="4 5">
    <name type="scientific">Eisenbergiella tayi</name>
    <dbReference type="NCBI Taxonomy" id="1432052"/>
    <lineage>
        <taxon>Bacteria</taxon>
        <taxon>Bacillati</taxon>
        <taxon>Bacillota</taxon>
        <taxon>Clostridia</taxon>
        <taxon>Lachnospirales</taxon>
        <taxon>Lachnospiraceae</taxon>
        <taxon>Eisenbergiella</taxon>
    </lineage>
</organism>
<accession>A0ABX3AIS4</accession>
<evidence type="ECO:0000313" key="4">
    <source>
        <dbReference type="EMBL" id="ODR57039.1"/>
    </source>
</evidence>
<feature type="domain" description="SAF" evidence="3">
    <location>
        <begin position="37"/>
        <end position="99"/>
    </location>
</feature>
<keyword evidence="2" id="KW-0812">Transmembrane</keyword>
<evidence type="ECO:0000259" key="3">
    <source>
        <dbReference type="SMART" id="SM00858"/>
    </source>
</evidence>